<accession>A0A009Q504</accession>
<proteinExistence type="predicted"/>
<sequence length="381" mass="43706">MEIKKIFNLISQKMMAEFYISAEFNHHGVKGDYREDALKNFLENGKLPKQYKLGNGEIISSYSQTSKQTDLIVYDNNKSIIFQASDSIQIYPIETIYGIIEIKSKLSKQKLNEGLENIKSLKQIHSPSFISKKLGPTSTVTYGNTPPFGVIFAYDLGGNSLDSLEENLREWCSKNPASVWPNMICVLNQGLILFREGLKDRLHSNEITDECTTIGLHFKEDSLFEFTSRLISLCSTRKVEVFDISQYSDIGLIVDGLRVKGVRRWKHKDDPSKQFCLKQEFIKKVYSECKEQISSKELLIKRLGNISGLEQLYQDTNGLVYLYNPENYKGMADILSTPTQSSESIIERLQNEKNIANGFFMYINEVPYFVPYIYVTDEDLE</sequence>
<evidence type="ECO:0000313" key="3">
    <source>
        <dbReference type="Proteomes" id="UP000021108"/>
    </source>
</evidence>
<dbReference type="InterPro" id="IPR046537">
    <property type="entry name" value="DUF6602"/>
</dbReference>
<name>A0A009Q504_ACIBA</name>
<feature type="domain" description="DUF6602" evidence="1">
    <location>
        <begin position="21"/>
        <end position="123"/>
    </location>
</feature>
<evidence type="ECO:0000259" key="1">
    <source>
        <dbReference type="Pfam" id="PF20247"/>
    </source>
</evidence>
<dbReference type="RefSeq" id="WP_000403359.1">
    <property type="nucleotide sequence ID" value="NZ_JEXD01000001.1"/>
</dbReference>
<comment type="caution">
    <text evidence="2">The sequence shown here is derived from an EMBL/GenBank/DDBJ whole genome shotgun (WGS) entry which is preliminary data.</text>
</comment>
<dbReference type="Pfam" id="PF20247">
    <property type="entry name" value="DUF6602"/>
    <property type="match status" value="1"/>
</dbReference>
<gene>
    <name evidence="2" type="ORF">J506_0147</name>
</gene>
<dbReference type="PATRIC" id="fig|1310607.3.peg.148"/>
<evidence type="ECO:0000313" key="2">
    <source>
        <dbReference type="EMBL" id="EXC09910.1"/>
    </source>
</evidence>
<dbReference type="EMBL" id="JEXD01000001">
    <property type="protein sequence ID" value="EXC09910.1"/>
    <property type="molecule type" value="Genomic_DNA"/>
</dbReference>
<dbReference type="Proteomes" id="UP000021108">
    <property type="component" value="Unassembled WGS sequence"/>
</dbReference>
<dbReference type="CDD" id="cd21173">
    <property type="entry name" value="NucC-like"/>
    <property type="match status" value="1"/>
</dbReference>
<reference evidence="2 3" key="1">
    <citation type="submission" date="2014-02" db="EMBL/GenBank/DDBJ databases">
        <title>Comparative genomics and transcriptomics to identify genetic mechanisms underlying the emergence of carbapenem resistant Acinetobacter baumannii (CRAb).</title>
        <authorList>
            <person name="Harris A.D."/>
            <person name="Johnson K.J."/>
            <person name="George J."/>
            <person name="Shefchek K."/>
            <person name="Daugherty S.C."/>
            <person name="Parankush S."/>
            <person name="Sadzewicz L."/>
            <person name="Tallon L."/>
            <person name="Sengamalay N."/>
            <person name="Hazen T.H."/>
            <person name="Rasko D.A."/>
        </authorList>
    </citation>
    <scope>NUCLEOTIDE SEQUENCE [LARGE SCALE GENOMIC DNA]</scope>
    <source>
        <strain evidence="2 3">625974</strain>
    </source>
</reference>
<protein>
    <recommendedName>
        <fullName evidence="1">DUF6602 domain-containing protein</fullName>
    </recommendedName>
</protein>
<dbReference type="AlphaFoldDB" id="A0A009Q504"/>
<organism evidence="2 3">
    <name type="scientific">Acinetobacter baumannii 625974</name>
    <dbReference type="NCBI Taxonomy" id="1310607"/>
    <lineage>
        <taxon>Bacteria</taxon>
        <taxon>Pseudomonadati</taxon>
        <taxon>Pseudomonadota</taxon>
        <taxon>Gammaproteobacteria</taxon>
        <taxon>Moraxellales</taxon>
        <taxon>Moraxellaceae</taxon>
        <taxon>Acinetobacter</taxon>
        <taxon>Acinetobacter calcoaceticus/baumannii complex</taxon>
    </lineage>
</organism>